<gene>
    <name evidence="2" type="ORF">TsocGM_15150</name>
</gene>
<dbReference type="SUPFAM" id="SSF53927">
    <property type="entry name" value="Cytidine deaminase-like"/>
    <property type="match status" value="1"/>
</dbReference>
<dbReference type="Gene3D" id="3.40.140.10">
    <property type="entry name" value="Cytidine Deaminase, domain 2"/>
    <property type="match status" value="1"/>
</dbReference>
<protein>
    <submittedName>
        <fullName evidence="2">Nucleoside deaminase</fullName>
    </submittedName>
</protein>
<comment type="caution">
    <text evidence="2">The sequence shown here is derived from an EMBL/GenBank/DDBJ whole genome shotgun (WGS) entry which is preliminary data.</text>
</comment>
<dbReference type="CDD" id="cd01285">
    <property type="entry name" value="nucleoside_deaminase"/>
    <property type="match status" value="1"/>
</dbReference>
<dbReference type="InterPro" id="IPR016193">
    <property type="entry name" value="Cytidine_deaminase-like"/>
</dbReference>
<dbReference type="PROSITE" id="PS51747">
    <property type="entry name" value="CYT_DCMP_DEAMINASES_2"/>
    <property type="match status" value="1"/>
</dbReference>
<reference evidence="2 3" key="1">
    <citation type="submission" date="2018-12" db="EMBL/GenBank/DDBJ databases">
        <authorList>
            <person name="Toschakov S.V."/>
        </authorList>
    </citation>
    <scope>NUCLEOTIDE SEQUENCE [LARGE SCALE GENOMIC DNA]</scope>
    <source>
        <strain evidence="2 3">GM2012</strain>
    </source>
</reference>
<feature type="domain" description="CMP/dCMP-type deaminase" evidence="1">
    <location>
        <begin position="7"/>
        <end position="121"/>
    </location>
</feature>
<organism evidence="2 3">
    <name type="scientific">Tautonia sociabilis</name>
    <dbReference type="NCBI Taxonomy" id="2080755"/>
    <lineage>
        <taxon>Bacteria</taxon>
        <taxon>Pseudomonadati</taxon>
        <taxon>Planctomycetota</taxon>
        <taxon>Planctomycetia</taxon>
        <taxon>Isosphaerales</taxon>
        <taxon>Isosphaeraceae</taxon>
        <taxon>Tautonia</taxon>
    </lineage>
</organism>
<sequence>MARFPKEKHQEFMRRAIANSRKAGVEYKTGGAFGAVIVDKDGKVIADGMNHVVAQNDPTWHGEMHAIRQACALLKKPKLDGCILYTSSEPCPMCLAAAYWAAVDGIIYGAVVADSKKYGNFDDDFIYAEFAKPVKDRAISEQSLLREEAVEVWKEYQARKDKVDY</sequence>
<dbReference type="PANTHER" id="PTHR11079:SF161">
    <property type="entry name" value="CMP_DCMP-TYPE DEAMINASE DOMAIN-CONTAINING PROTEIN"/>
    <property type="match status" value="1"/>
</dbReference>
<dbReference type="Pfam" id="PF00383">
    <property type="entry name" value="dCMP_cyt_deam_1"/>
    <property type="match status" value="1"/>
</dbReference>
<reference evidence="2 3" key="2">
    <citation type="submission" date="2019-01" db="EMBL/GenBank/DDBJ databases">
        <title>Tautonia sociabilis, a novel thermotolerant planctomycete of Isosphaeraceae family, isolated from a 4000 m deep subterranean habitat.</title>
        <authorList>
            <person name="Kovaleva O.L."/>
            <person name="Elcheninov A.G."/>
            <person name="Van Heerden E."/>
            <person name="Toshchakov S.V."/>
            <person name="Novikov A."/>
            <person name="Bonch-Osmolovskaya E.A."/>
            <person name="Kublanov I.V."/>
        </authorList>
    </citation>
    <scope>NUCLEOTIDE SEQUENCE [LARGE SCALE GENOMIC DNA]</scope>
    <source>
        <strain evidence="2 3">GM2012</strain>
    </source>
</reference>
<dbReference type="GO" id="GO:0006152">
    <property type="term" value="P:purine nucleoside catabolic process"/>
    <property type="evidence" value="ECO:0007669"/>
    <property type="project" value="TreeGrafter"/>
</dbReference>
<dbReference type="EMBL" id="RYZH01000029">
    <property type="protein sequence ID" value="RUL86879.1"/>
    <property type="molecule type" value="Genomic_DNA"/>
</dbReference>
<dbReference type="AlphaFoldDB" id="A0A432MHQ9"/>
<name>A0A432MHQ9_9BACT</name>
<dbReference type="PANTHER" id="PTHR11079">
    <property type="entry name" value="CYTOSINE DEAMINASE FAMILY MEMBER"/>
    <property type="match status" value="1"/>
</dbReference>
<evidence type="ECO:0000313" key="2">
    <source>
        <dbReference type="EMBL" id="RUL86879.1"/>
    </source>
</evidence>
<dbReference type="OrthoDB" id="9802676at2"/>
<proteinExistence type="predicted"/>
<dbReference type="GO" id="GO:0047974">
    <property type="term" value="F:guanosine deaminase activity"/>
    <property type="evidence" value="ECO:0007669"/>
    <property type="project" value="TreeGrafter"/>
</dbReference>
<dbReference type="Proteomes" id="UP000280296">
    <property type="component" value="Unassembled WGS sequence"/>
</dbReference>
<evidence type="ECO:0000313" key="3">
    <source>
        <dbReference type="Proteomes" id="UP000280296"/>
    </source>
</evidence>
<accession>A0A432MHQ9</accession>
<dbReference type="InterPro" id="IPR002125">
    <property type="entry name" value="CMP_dCMP_dom"/>
</dbReference>
<evidence type="ECO:0000259" key="1">
    <source>
        <dbReference type="PROSITE" id="PS51747"/>
    </source>
</evidence>
<keyword evidence="3" id="KW-1185">Reference proteome</keyword>